<evidence type="ECO:0000259" key="21">
    <source>
        <dbReference type="Pfam" id="PF02887"/>
    </source>
</evidence>
<dbReference type="Gene3D" id="3.20.20.60">
    <property type="entry name" value="Phosphoenolpyruvate-binding domains"/>
    <property type="match status" value="1"/>
</dbReference>
<dbReference type="InterPro" id="IPR008279">
    <property type="entry name" value="PEP-util_enz_mobile_dom"/>
</dbReference>
<evidence type="ECO:0000259" key="19">
    <source>
        <dbReference type="Pfam" id="PF00224"/>
    </source>
</evidence>
<dbReference type="InterPro" id="IPR018209">
    <property type="entry name" value="Pyrv_Knase_AS"/>
</dbReference>
<dbReference type="InterPro" id="IPR011037">
    <property type="entry name" value="Pyrv_Knase-like_insert_dom_sf"/>
</dbReference>
<keyword evidence="10" id="KW-0547">Nucleotide-binding</keyword>
<dbReference type="SUPFAM" id="SSF50800">
    <property type="entry name" value="PK beta-barrel domain-like"/>
    <property type="match status" value="1"/>
</dbReference>
<gene>
    <name evidence="22" type="ORF">LG34_13625</name>
</gene>
<dbReference type="NCBIfam" id="NF004978">
    <property type="entry name" value="PRK06354.1"/>
    <property type="match status" value="1"/>
</dbReference>
<evidence type="ECO:0000256" key="16">
    <source>
        <dbReference type="ARBA" id="ARBA00023317"/>
    </source>
</evidence>
<keyword evidence="8 18" id="KW-0808">Transferase</keyword>
<evidence type="ECO:0000256" key="15">
    <source>
        <dbReference type="ARBA" id="ARBA00023152"/>
    </source>
</evidence>
<reference evidence="22 23" key="1">
    <citation type="submission" date="2014-09" db="EMBL/GenBank/DDBJ databases">
        <title>Butyrate-producing bacteria isolated from human gut.</title>
        <authorList>
            <person name="Zhang Q."/>
            <person name="Zhao L."/>
        </authorList>
    </citation>
    <scope>NUCLEOTIDE SEQUENCE [LARGE SCALE GENOMIC DNA]</scope>
    <source>
        <strain evidence="22 23">21</strain>
    </source>
</reference>
<keyword evidence="13 18" id="KW-0460">Magnesium</keyword>
<dbReference type="InterPro" id="IPR015806">
    <property type="entry name" value="Pyrv_Knase_insert_dom_sf"/>
</dbReference>
<dbReference type="InterPro" id="IPR036918">
    <property type="entry name" value="Pyrv_Knase_C_sf"/>
</dbReference>
<dbReference type="SUPFAM" id="SSF52009">
    <property type="entry name" value="Phosphohistidine domain"/>
    <property type="match status" value="1"/>
</dbReference>
<dbReference type="PANTHER" id="PTHR11817">
    <property type="entry name" value="PYRUVATE KINASE"/>
    <property type="match status" value="1"/>
</dbReference>
<dbReference type="InterPro" id="IPR015813">
    <property type="entry name" value="Pyrv/PenolPyrv_kinase-like_dom"/>
</dbReference>
<comment type="catalytic activity">
    <reaction evidence="18">
        <text>pyruvate + ATP = phosphoenolpyruvate + ADP + H(+)</text>
        <dbReference type="Rhea" id="RHEA:18157"/>
        <dbReference type="ChEBI" id="CHEBI:15361"/>
        <dbReference type="ChEBI" id="CHEBI:15378"/>
        <dbReference type="ChEBI" id="CHEBI:30616"/>
        <dbReference type="ChEBI" id="CHEBI:58702"/>
        <dbReference type="ChEBI" id="CHEBI:456216"/>
        <dbReference type="EC" id="2.7.1.40"/>
    </reaction>
</comment>
<dbReference type="GO" id="GO:0004743">
    <property type="term" value="F:pyruvate kinase activity"/>
    <property type="evidence" value="ECO:0007669"/>
    <property type="project" value="UniProtKB-UniRule"/>
</dbReference>
<evidence type="ECO:0000256" key="9">
    <source>
        <dbReference type="ARBA" id="ARBA00022723"/>
    </source>
</evidence>
<dbReference type="SUPFAM" id="SSF52935">
    <property type="entry name" value="PK C-terminal domain-like"/>
    <property type="match status" value="1"/>
</dbReference>
<evidence type="ECO:0000259" key="20">
    <source>
        <dbReference type="Pfam" id="PF00391"/>
    </source>
</evidence>
<dbReference type="PRINTS" id="PR01050">
    <property type="entry name" value="PYRUVTKNASE"/>
</dbReference>
<evidence type="ECO:0000256" key="5">
    <source>
        <dbReference type="ARBA" id="ARBA00008663"/>
    </source>
</evidence>
<evidence type="ECO:0000256" key="3">
    <source>
        <dbReference type="ARBA" id="ARBA00004997"/>
    </source>
</evidence>
<dbReference type="GO" id="GO:0000287">
    <property type="term" value="F:magnesium ion binding"/>
    <property type="evidence" value="ECO:0007669"/>
    <property type="project" value="UniProtKB-UniRule"/>
</dbReference>
<dbReference type="SUPFAM" id="SSF51621">
    <property type="entry name" value="Phosphoenolpyruvate/pyruvate domain"/>
    <property type="match status" value="1"/>
</dbReference>
<dbReference type="InterPro" id="IPR036637">
    <property type="entry name" value="Phosphohistidine_dom_sf"/>
</dbReference>
<dbReference type="EMBL" id="JRFU01000150">
    <property type="protein sequence ID" value="PWE85822.1"/>
    <property type="molecule type" value="Genomic_DNA"/>
</dbReference>
<keyword evidence="11 18" id="KW-0418">Kinase</keyword>
<dbReference type="AlphaFoldDB" id="A0A2V1JMB5"/>
<dbReference type="InterPro" id="IPR015793">
    <property type="entry name" value="Pyrv_Knase_brl"/>
</dbReference>
<dbReference type="Pfam" id="PF00224">
    <property type="entry name" value="PK"/>
    <property type="match status" value="1"/>
</dbReference>
<dbReference type="GO" id="GO:0016301">
    <property type="term" value="F:kinase activity"/>
    <property type="evidence" value="ECO:0007669"/>
    <property type="project" value="UniProtKB-KW"/>
</dbReference>
<keyword evidence="12" id="KW-0067">ATP-binding</keyword>
<dbReference type="Proteomes" id="UP000245288">
    <property type="component" value="Unassembled WGS sequence"/>
</dbReference>
<evidence type="ECO:0000256" key="7">
    <source>
        <dbReference type="ARBA" id="ARBA00018587"/>
    </source>
</evidence>
<dbReference type="OrthoDB" id="9812123at2"/>
<evidence type="ECO:0000313" key="22">
    <source>
        <dbReference type="EMBL" id="PWE85822.1"/>
    </source>
</evidence>
<evidence type="ECO:0000256" key="6">
    <source>
        <dbReference type="ARBA" id="ARBA00012142"/>
    </source>
</evidence>
<dbReference type="FunFam" id="3.20.20.60:FF:000025">
    <property type="entry name" value="Pyruvate kinase"/>
    <property type="match status" value="1"/>
</dbReference>
<organism evidence="22 23">
    <name type="scientific">Eubacterium ramulus</name>
    <dbReference type="NCBI Taxonomy" id="39490"/>
    <lineage>
        <taxon>Bacteria</taxon>
        <taxon>Bacillati</taxon>
        <taxon>Bacillota</taxon>
        <taxon>Clostridia</taxon>
        <taxon>Eubacteriales</taxon>
        <taxon>Eubacteriaceae</taxon>
        <taxon>Eubacterium</taxon>
    </lineage>
</organism>
<evidence type="ECO:0000256" key="10">
    <source>
        <dbReference type="ARBA" id="ARBA00022741"/>
    </source>
</evidence>
<evidence type="ECO:0000256" key="11">
    <source>
        <dbReference type="ARBA" id="ARBA00022777"/>
    </source>
</evidence>
<evidence type="ECO:0000256" key="13">
    <source>
        <dbReference type="ARBA" id="ARBA00022842"/>
    </source>
</evidence>
<dbReference type="InterPro" id="IPR040442">
    <property type="entry name" value="Pyrv_kinase-like_dom_sf"/>
</dbReference>
<sequence>MKEIRKTKIVCTLGPSTDKGDVLRQLMLEGMNVARFNFSHGSHEEQKGRLEKLVALRKELNLPVAALLDTKGPEIRLKELKGGKAELKEGQLFTLALGDFVGDASRVAITYEDLHNDVHVGDRILIDDGLIEMKVIRLDGTDIVCEVVNGGMISNKKGVNVPNVELSMPFISETDYNDIVFGIENGFDFIAASFTRTADDILQIRKILDEHDCKSINIIAKIENKQGVDNIDEIIRVSDGIMVARGDMGVEIPMEDVPVIQKILIEKVYKAGKQVITATQMLDSMMKHPRPTRAEATDVANAVYDGTSAIMLSGETAAGDYPVEALQTMVKIASRTEQDINYMSRLKKRGILTNPDITNAIAHATCTTAMDLNASAIITVSNSGRTARMVSKYRPACPIIGCSVNEDVCRKLNMSWGVTPLLVELKHNSDELFDHAVDKAEEMGLIEQGEIVVLTAGVPLGISGTTNMIKVHVAGHILMQGKGLTDKSAAANLCVISSPEELKEKFKEGDIIVARDTSNEMMEQIRLASGLIIENDSADCHGAIAGLSLDLPVLIGAENATQILKSGAFVTLDGKKGIVSCNN</sequence>
<comment type="cofactor">
    <cofactor evidence="2">
        <name>K(+)</name>
        <dbReference type="ChEBI" id="CHEBI:29103"/>
    </cofactor>
</comment>
<proteinExistence type="inferred from homology"/>
<dbReference type="GO" id="GO:0030955">
    <property type="term" value="F:potassium ion binding"/>
    <property type="evidence" value="ECO:0007669"/>
    <property type="project" value="UniProtKB-UniRule"/>
</dbReference>
<feature type="domain" description="Pyruvate kinase C-terminal" evidence="21">
    <location>
        <begin position="359"/>
        <end position="472"/>
    </location>
</feature>
<feature type="domain" description="PEP-utilising enzyme mobile" evidence="20">
    <location>
        <begin position="506"/>
        <end position="577"/>
    </location>
</feature>
<dbReference type="Gene3D" id="2.40.33.10">
    <property type="entry name" value="PK beta-barrel domain-like"/>
    <property type="match status" value="1"/>
</dbReference>
<dbReference type="NCBIfam" id="TIGR01064">
    <property type="entry name" value="pyruv_kin"/>
    <property type="match status" value="1"/>
</dbReference>
<comment type="similarity">
    <text evidence="4">In the C-terminal section; belongs to the PEP-utilizing enzyme family.</text>
</comment>
<evidence type="ECO:0000256" key="2">
    <source>
        <dbReference type="ARBA" id="ARBA00001958"/>
    </source>
</evidence>
<keyword evidence="9" id="KW-0479">Metal-binding</keyword>
<dbReference type="EC" id="2.7.1.40" evidence="6 17"/>
<dbReference type="Gene3D" id="3.40.1380.20">
    <property type="entry name" value="Pyruvate kinase, C-terminal domain"/>
    <property type="match status" value="1"/>
</dbReference>
<comment type="pathway">
    <text evidence="3 18">Carbohydrate degradation; glycolysis; pyruvate from D-glyceraldehyde 3-phosphate: step 5/5.</text>
</comment>
<dbReference type="RefSeq" id="WP_109216463.1">
    <property type="nucleotide sequence ID" value="NZ_CABMEW010000005.1"/>
</dbReference>
<dbReference type="Gene3D" id="3.50.30.10">
    <property type="entry name" value="Phosphohistidine domain"/>
    <property type="match status" value="1"/>
</dbReference>
<accession>A0A2V1JMB5</accession>
<dbReference type="InterPro" id="IPR001697">
    <property type="entry name" value="Pyr_Knase"/>
</dbReference>
<dbReference type="Pfam" id="PF02887">
    <property type="entry name" value="PK_C"/>
    <property type="match status" value="1"/>
</dbReference>
<feature type="domain" description="Pyruvate kinase barrel" evidence="19">
    <location>
        <begin position="4"/>
        <end position="325"/>
    </location>
</feature>
<dbReference type="Pfam" id="PF00391">
    <property type="entry name" value="PEP-utilizers"/>
    <property type="match status" value="1"/>
</dbReference>
<keyword evidence="23" id="KW-1185">Reference proteome</keyword>
<name>A0A2V1JMB5_EUBRA</name>
<comment type="caution">
    <text evidence="22">The sequence shown here is derived from an EMBL/GenBank/DDBJ whole genome shotgun (WGS) entry which is preliminary data.</text>
</comment>
<evidence type="ECO:0000256" key="4">
    <source>
        <dbReference type="ARBA" id="ARBA00006237"/>
    </source>
</evidence>
<evidence type="ECO:0000256" key="12">
    <source>
        <dbReference type="ARBA" id="ARBA00022840"/>
    </source>
</evidence>
<evidence type="ECO:0000256" key="1">
    <source>
        <dbReference type="ARBA" id="ARBA00001946"/>
    </source>
</evidence>
<evidence type="ECO:0000256" key="14">
    <source>
        <dbReference type="ARBA" id="ARBA00022958"/>
    </source>
</evidence>
<evidence type="ECO:0000313" key="23">
    <source>
        <dbReference type="Proteomes" id="UP000245288"/>
    </source>
</evidence>
<keyword evidence="14" id="KW-0630">Potassium</keyword>
<dbReference type="NCBIfam" id="NF004491">
    <property type="entry name" value="PRK05826.1"/>
    <property type="match status" value="1"/>
</dbReference>
<evidence type="ECO:0000256" key="18">
    <source>
        <dbReference type="RuleBase" id="RU000504"/>
    </source>
</evidence>
<evidence type="ECO:0000256" key="8">
    <source>
        <dbReference type="ARBA" id="ARBA00022679"/>
    </source>
</evidence>
<dbReference type="FunFam" id="2.40.33.10:FF:000001">
    <property type="entry name" value="Pyruvate kinase"/>
    <property type="match status" value="1"/>
</dbReference>
<keyword evidence="15 18" id="KW-0324">Glycolysis</keyword>
<dbReference type="GO" id="GO:0005524">
    <property type="term" value="F:ATP binding"/>
    <property type="evidence" value="ECO:0007669"/>
    <property type="project" value="UniProtKB-KW"/>
</dbReference>
<comment type="similarity">
    <text evidence="5 18">Belongs to the pyruvate kinase family.</text>
</comment>
<dbReference type="UniPathway" id="UPA00109">
    <property type="reaction ID" value="UER00188"/>
</dbReference>
<evidence type="ECO:0000256" key="17">
    <source>
        <dbReference type="NCBIfam" id="TIGR01064"/>
    </source>
</evidence>
<dbReference type="PROSITE" id="PS00110">
    <property type="entry name" value="PYRUVATE_KINASE"/>
    <property type="match status" value="1"/>
</dbReference>
<dbReference type="InterPro" id="IPR015795">
    <property type="entry name" value="Pyrv_Knase_C"/>
</dbReference>
<keyword evidence="16 22" id="KW-0670">Pyruvate</keyword>
<protein>
    <recommendedName>
        <fullName evidence="7 17">Pyruvate kinase</fullName>
        <ecNumber evidence="6 17">2.7.1.40</ecNumber>
    </recommendedName>
</protein>
<comment type="cofactor">
    <cofactor evidence="1">
        <name>Mg(2+)</name>
        <dbReference type="ChEBI" id="CHEBI:18420"/>
    </cofactor>
</comment>